<sequence>MLRDILKYTDGEIDKLSLIDYELAFHYALETYIRRDLVFVMGKVFGDNKDSEGKGGTTIIVPQPEIEQWIKEQYDKDEVKEDE</sequence>
<accession>A0A0F9K728</accession>
<name>A0A0F9K728_9ZZZZ</name>
<organism evidence="1">
    <name type="scientific">marine sediment metagenome</name>
    <dbReference type="NCBI Taxonomy" id="412755"/>
    <lineage>
        <taxon>unclassified sequences</taxon>
        <taxon>metagenomes</taxon>
        <taxon>ecological metagenomes</taxon>
    </lineage>
</organism>
<comment type="caution">
    <text evidence="1">The sequence shown here is derived from an EMBL/GenBank/DDBJ whole genome shotgun (WGS) entry which is preliminary data.</text>
</comment>
<proteinExistence type="predicted"/>
<dbReference type="AlphaFoldDB" id="A0A0F9K728"/>
<evidence type="ECO:0000313" key="1">
    <source>
        <dbReference type="EMBL" id="KKM77944.1"/>
    </source>
</evidence>
<reference evidence="1" key="1">
    <citation type="journal article" date="2015" name="Nature">
        <title>Complex archaea that bridge the gap between prokaryotes and eukaryotes.</title>
        <authorList>
            <person name="Spang A."/>
            <person name="Saw J.H."/>
            <person name="Jorgensen S.L."/>
            <person name="Zaremba-Niedzwiedzka K."/>
            <person name="Martijn J."/>
            <person name="Lind A.E."/>
            <person name="van Eijk R."/>
            <person name="Schleper C."/>
            <person name="Guy L."/>
            <person name="Ettema T.J."/>
        </authorList>
    </citation>
    <scope>NUCLEOTIDE SEQUENCE</scope>
</reference>
<dbReference type="EMBL" id="LAZR01008567">
    <property type="protein sequence ID" value="KKM77944.1"/>
    <property type="molecule type" value="Genomic_DNA"/>
</dbReference>
<gene>
    <name evidence="1" type="ORF">LCGC14_1364950</name>
</gene>
<protein>
    <submittedName>
        <fullName evidence="1">Uncharacterized protein</fullName>
    </submittedName>
</protein>